<name>A0A397J8L3_9GLOM</name>
<feature type="chain" id="PRO_5017257068" evidence="2">
    <location>
        <begin position="24"/>
        <end position="515"/>
    </location>
</feature>
<keyword evidence="1" id="KW-1133">Transmembrane helix</keyword>
<evidence type="ECO:0000313" key="3">
    <source>
        <dbReference type="EMBL" id="RHZ81343.1"/>
    </source>
</evidence>
<dbReference type="Gene3D" id="2.80.10.50">
    <property type="match status" value="1"/>
</dbReference>
<reference evidence="3 4" key="1">
    <citation type="submission" date="2018-08" db="EMBL/GenBank/DDBJ databases">
        <title>Genome and evolution of the arbuscular mycorrhizal fungus Diversispora epigaea (formerly Glomus versiforme) and its bacterial endosymbionts.</title>
        <authorList>
            <person name="Sun X."/>
            <person name="Fei Z."/>
            <person name="Harrison M."/>
        </authorList>
    </citation>
    <scope>NUCLEOTIDE SEQUENCE [LARGE SCALE GENOMIC DNA]</scope>
    <source>
        <strain evidence="3 4">IT104</strain>
    </source>
</reference>
<dbReference type="Proteomes" id="UP000266861">
    <property type="component" value="Unassembled WGS sequence"/>
</dbReference>
<sequence>MKPTKYLRFLVIALTLFTQNAYSAKLIRNDQSQKCLQHSIDKTSSCVPLTSTSCLIDQKSDSIEWKFIPTEPGNNNSNEIYVKPASDDGFCLSSANGEVQVCVCDDTISQKWKFNNDILKSSVDNKCLDINLKLTSCQVNDNNLISWNSHYIVSDAIIVYSNTLFNGNNSELRVGEFTSQNLPSIYSSQFSLEIPPGFKFIIKDNNNNKQDYTTDTAIVNPIINTDSKIFVVNIGMATSNQSTDSAEEERLVVWEILITTLLALIAFILILVIIRYFAVKRRQRKINEFKEKMDEVSVSKRMKNLFNANSPNGNQTRHKKRLSRPEISYGASFKALKPHEIDAELGTRTGVPPMTKVQNKDSQLYSGQDYLKWKTGKNFEEKIKETAAKDDSGDFDGFNIVIASGERSSSKRVSRGIRRSGSVIMGGFGYVNKSMYGNPLDFDPFDNIVEQNEDNTIREFNEYEYENIEYPSGNEEDNNQIVNRVNNDAITSTNSLRRSYTLPAGQEKPWGAKWA</sequence>
<feature type="signal peptide" evidence="2">
    <location>
        <begin position="1"/>
        <end position="23"/>
    </location>
</feature>
<organism evidence="3 4">
    <name type="scientific">Diversispora epigaea</name>
    <dbReference type="NCBI Taxonomy" id="1348612"/>
    <lineage>
        <taxon>Eukaryota</taxon>
        <taxon>Fungi</taxon>
        <taxon>Fungi incertae sedis</taxon>
        <taxon>Mucoromycota</taxon>
        <taxon>Glomeromycotina</taxon>
        <taxon>Glomeromycetes</taxon>
        <taxon>Diversisporales</taxon>
        <taxon>Diversisporaceae</taxon>
        <taxon>Diversispora</taxon>
    </lineage>
</organism>
<keyword evidence="1" id="KW-0472">Membrane</keyword>
<dbReference type="AlphaFoldDB" id="A0A397J8L3"/>
<feature type="transmembrane region" description="Helical" evidence="1">
    <location>
        <begin position="251"/>
        <end position="278"/>
    </location>
</feature>
<dbReference type="SUPFAM" id="SSF50370">
    <property type="entry name" value="Ricin B-like lectins"/>
    <property type="match status" value="1"/>
</dbReference>
<dbReference type="EMBL" id="PQFF01000113">
    <property type="protein sequence ID" value="RHZ81343.1"/>
    <property type="molecule type" value="Genomic_DNA"/>
</dbReference>
<dbReference type="STRING" id="1348612.A0A397J8L3"/>
<dbReference type="PROSITE" id="PS50231">
    <property type="entry name" value="RICIN_B_LECTIN"/>
    <property type="match status" value="1"/>
</dbReference>
<keyword evidence="4" id="KW-1185">Reference proteome</keyword>
<dbReference type="OrthoDB" id="2408404at2759"/>
<accession>A0A397J8L3</accession>
<gene>
    <name evidence="3" type="ORF">Glove_121g84</name>
</gene>
<evidence type="ECO:0000256" key="1">
    <source>
        <dbReference type="SAM" id="Phobius"/>
    </source>
</evidence>
<keyword evidence="1" id="KW-0812">Transmembrane</keyword>
<proteinExistence type="predicted"/>
<keyword evidence="2" id="KW-0732">Signal</keyword>
<evidence type="ECO:0000256" key="2">
    <source>
        <dbReference type="SAM" id="SignalP"/>
    </source>
</evidence>
<evidence type="ECO:0000313" key="4">
    <source>
        <dbReference type="Proteomes" id="UP000266861"/>
    </source>
</evidence>
<dbReference type="InterPro" id="IPR035992">
    <property type="entry name" value="Ricin_B-like_lectins"/>
</dbReference>
<comment type="caution">
    <text evidence="3">The sequence shown here is derived from an EMBL/GenBank/DDBJ whole genome shotgun (WGS) entry which is preliminary data.</text>
</comment>
<protein>
    <submittedName>
        <fullName evidence="3">Uncharacterized protein</fullName>
    </submittedName>
</protein>